<comment type="caution">
    <text evidence="1">The sequence shown here is derived from an EMBL/GenBank/DDBJ whole genome shotgun (WGS) entry which is preliminary data.</text>
</comment>
<protein>
    <submittedName>
        <fullName evidence="1">Uncharacterized protein</fullName>
    </submittedName>
</protein>
<keyword evidence="2" id="KW-1185">Reference proteome</keyword>
<accession>A0A3M7RRM1</accession>
<evidence type="ECO:0000313" key="1">
    <source>
        <dbReference type="EMBL" id="RNA25987.1"/>
    </source>
</evidence>
<name>A0A3M7RRM1_BRAPC</name>
<gene>
    <name evidence="1" type="ORF">BpHYR1_042837</name>
</gene>
<evidence type="ECO:0000313" key="2">
    <source>
        <dbReference type="Proteomes" id="UP000276133"/>
    </source>
</evidence>
<reference evidence="1 2" key="1">
    <citation type="journal article" date="2018" name="Sci. Rep.">
        <title>Genomic signatures of local adaptation to the degree of environmental predictability in rotifers.</title>
        <authorList>
            <person name="Franch-Gras L."/>
            <person name="Hahn C."/>
            <person name="Garcia-Roger E.M."/>
            <person name="Carmona M.J."/>
            <person name="Serra M."/>
            <person name="Gomez A."/>
        </authorList>
    </citation>
    <scope>NUCLEOTIDE SEQUENCE [LARGE SCALE GENOMIC DNA]</scope>
    <source>
        <strain evidence="1">HYR1</strain>
    </source>
</reference>
<organism evidence="1 2">
    <name type="scientific">Brachionus plicatilis</name>
    <name type="common">Marine rotifer</name>
    <name type="synonym">Brachionus muelleri</name>
    <dbReference type="NCBI Taxonomy" id="10195"/>
    <lineage>
        <taxon>Eukaryota</taxon>
        <taxon>Metazoa</taxon>
        <taxon>Spiralia</taxon>
        <taxon>Gnathifera</taxon>
        <taxon>Rotifera</taxon>
        <taxon>Eurotatoria</taxon>
        <taxon>Monogononta</taxon>
        <taxon>Pseudotrocha</taxon>
        <taxon>Ploima</taxon>
        <taxon>Brachionidae</taxon>
        <taxon>Brachionus</taxon>
    </lineage>
</organism>
<dbReference type="EMBL" id="REGN01002818">
    <property type="protein sequence ID" value="RNA25987.1"/>
    <property type="molecule type" value="Genomic_DNA"/>
</dbReference>
<proteinExistence type="predicted"/>
<dbReference type="AlphaFoldDB" id="A0A3M7RRM1"/>
<sequence length="168" mass="20134">MTKRRYWACPNKCEAMKFFKISEKKLDELQFNFHSIGKSALFSWLSKITKKYTKYMKIIVKTFMLKLQENSDIWKIYCIRQPKIEFFYLQIVDFLASNTNNFYLDKFFDHRPLSIIFFFKLHNYLKINLNKIIIARFPGYIAADCKTGSFVFAPWVINEALCSLHMAE</sequence>
<dbReference type="Proteomes" id="UP000276133">
    <property type="component" value="Unassembled WGS sequence"/>
</dbReference>